<accession>A0A512TQU6</accession>
<comment type="caution">
    <text evidence="1">The sequence shown here is derived from an EMBL/GenBank/DDBJ whole genome shotgun (WGS) entry which is preliminary data.</text>
</comment>
<protein>
    <recommendedName>
        <fullName evidence="5">SHOCT domain-containing protein</fullName>
    </recommendedName>
</protein>
<evidence type="ECO:0000313" key="4">
    <source>
        <dbReference type="Proteomes" id="UP000474042"/>
    </source>
</evidence>
<sequence length="65" mass="7551">MMMFLPLIILTISIFIYLTSSNNSNTLSYVRIRKTDNALDILNRKFANGEISEGEYLFKRSMLID</sequence>
<evidence type="ECO:0000313" key="2">
    <source>
        <dbReference type="EMBL" id="NAS18818.1"/>
    </source>
</evidence>
<dbReference type="Proteomes" id="UP000474042">
    <property type="component" value="Unassembled WGS sequence"/>
</dbReference>
<evidence type="ECO:0008006" key="5">
    <source>
        <dbReference type="Google" id="ProtNLM"/>
    </source>
</evidence>
<proteinExistence type="predicted"/>
<dbReference type="EMBL" id="WOFV02000044">
    <property type="protein sequence ID" value="NAS18818.1"/>
    <property type="molecule type" value="Genomic_DNA"/>
</dbReference>
<evidence type="ECO:0000313" key="3">
    <source>
        <dbReference type="Proteomes" id="UP000321089"/>
    </source>
</evidence>
<dbReference type="RefSeq" id="WP_024039028.1">
    <property type="nucleotide sequence ID" value="NZ_BKBC01000052.1"/>
</dbReference>
<evidence type="ECO:0000313" key="1">
    <source>
        <dbReference type="EMBL" id="GEQ22575.1"/>
    </source>
</evidence>
<organism evidence="1 3">
    <name type="scientific">Clostridium butyricum</name>
    <dbReference type="NCBI Taxonomy" id="1492"/>
    <lineage>
        <taxon>Bacteria</taxon>
        <taxon>Bacillati</taxon>
        <taxon>Bacillota</taxon>
        <taxon>Clostridia</taxon>
        <taxon>Eubacteriales</taxon>
        <taxon>Clostridiaceae</taxon>
        <taxon>Clostridium</taxon>
    </lineage>
</organism>
<reference evidence="1 3" key="1">
    <citation type="submission" date="2019-07" db="EMBL/GenBank/DDBJ databases">
        <title>Whole genome shotgun sequence of Clostridium butyricum NBRC 3858.</title>
        <authorList>
            <person name="Hosoyama A."/>
            <person name="Uohara A."/>
            <person name="Ohji S."/>
            <person name="Ichikawa N."/>
        </authorList>
    </citation>
    <scope>NUCLEOTIDE SEQUENCE [LARGE SCALE GENOMIC DNA]</scope>
    <source>
        <strain evidence="1 3">NBRC 3858</strain>
    </source>
</reference>
<dbReference type="Proteomes" id="UP000321089">
    <property type="component" value="Unassembled WGS sequence"/>
</dbReference>
<dbReference type="AlphaFoldDB" id="A0A512TQU6"/>
<name>A0A512TQU6_CLOBU</name>
<dbReference type="EMBL" id="BKBC01000052">
    <property type="protein sequence ID" value="GEQ22575.1"/>
    <property type="molecule type" value="Genomic_DNA"/>
</dbReference>
<gene>
    <name evidence="1" type="ORF">CBU02nite_30810</name>
    <name evidence="2" type="ORF">GND98_013310</name>
</gene>
<reference evidence="2 4" key="2">
    <citation type="submission" date="2020-01" db="EMBL/GenBank/DDBJ databases">
        <title>Genome sequence of a 1,3-propanediol producer, Clostridium butyricum S3.</title>
        <authorList>
            <person name="Zhou J."/>
        </authorList>
    </citation>
    <scope>NUCLEOTIDE SEQUENCE [LARGE SCALE GENOMIC DNA]</scope>
    <source>
        <strain evidence="2 4">S3</strain>
    </source>
</reference>